<dbReference type="InterPro" id="IPR000387">
    <property type="entry name" value="Tyr_Pase_dom"/>
</dbReference>
<protein>
    <recommendedName>
        <fullName evidence="1">Tyrosine specific protein phosphatases domain-containing protein</fullName>
    </recommendedName>
</protein>
<dbReference type="Proteomes" id="UP000053611">
    <property type="component" value="Unassembled WGS sequence"/>
</dbReference>
<feature type="domain" description="Tyrosine specific protein phosphatases" evidence="1">
    <location>
        <begin position="151"/>
        <end position="213"/>
    </location>
</feature>
<evidence type="ECO:0000313" key="2">
    <source>
        <dbReference type="EMBL" id="KLT40862.1"/>
    </source>
</evidence>
<evidence type="ECO:0000259" key="1">
    <source>
        <dbReference type="PROSITE" id="PS50056"/>
    </source>
</evidence>
<dbReference type="PROSITE" id="PS50056">
    <property type="entry name" value="TYR_PHOSPHATASE_2"/>
    <property type="match status" value="1"/>
</dbReference>
<dbReference type="OrthoDB" id="449382at2759"/>
<accession>A0A0J0XII2</accession>
<keyword evidence="3" id="KW-1185">Reference proteome</keyword>
<dbReference type="STRING" id="879819.A0A0J0XII2"/>
<dbReference type="InterPro" id="IPR026893">
    <property type="entry name" value="Tyr/Ser_Pase_IphP-type"/>
</dbReference>
<dbReference type="GO" id="GO:0004721">
    <property type="term" value="F:phosphoprotein phosphatase activity"/>
    <property type="evidence" value="ECO:0007669"/>
    <property type="project" value="InterPro"/>
</dbReference>
<dbReference type="PANTHER" id="PTHR31126">
    <property type="entry name" value="TYROSINE-PROTEIN PHOSPHATASE"/>
    <property type="match status" value="1"/>
</dbReference>
<dbReference type="RefSeq" id="XP_018277353.1">
    <property type="nucleotide sequence ID" value="XM_018423708.1"/>
</dbReference>
<dbReference type="InterPro" id="IPR016130">
    <property type="entry name" value="Tyr_Pase_AS"/>
</dbReference>
<dbReference type="PROSITE" id="PS00383">
    <property type="entry name" value="TYR_PHOSPHATASE_1"/>
    <property type="match status" value="1"/>
</dbReference>
<dbReference type="PANTHER" id="PTHR31126:SF73">
    <property type="entry name" value="TYROSINE SPECIFIC PROTEIN PHOSPHATASES DOMAIN-CONTAINING PROTEIN"/>
    <property type="match status" value="1"/>
</dbReference>
<proteinExistence type="predicted"/>
<gene>
    <name evidence="2" type="ORF">CC85DRAFT_287007</name>
</gene>
<dbReference type="GeneID" id="28984311"/>
<sequence>MAAAETLSLTRAEIEELSATDIARTIPSAELAAALSSTPFIQGGLLNLRDLGAVPGSAVRPGLVYRSAKLQDDEATCTWLASHVKTVFDLRGEAEVRHSPDPQVEGVKSVWFPPEHKPERIDLARFIEGDGSKEWARQYLAVAELYRPGIRAVLEHVRDRPTEPLLFHCTAGRDRTGIVAGILHALAGTPEEDIVYDYMLTRVGLEPGRAQLEARILAHWNIADAQNEPGWSNFASLRPTFWHTFVEGMEEVYGGFEGYVTSHLGFSEEDVETIKRNLRGQ</sequence>
<dbReference type="SUPFAM" id="SSF52799">
    <property type="entry name" value="(Phosphotyrosine protein) phosphatases II"/>
    <property type="match status" value="1"/>
</dbReference>
<name>A0A0J0XII2_9TREE</name>
<dbReference type="Gene3D" id="3.90.190.10">
    <property type="entry name" value="Protein tyrosine phosphatase superfamily"/>
    <property type="match status" value="1"/>
</dbReference>
<dbReference type="EMBL" id="KQ087227">
    <property type="protein sequence ID" value="KLT40862.1"/>
    <property type="molecule type" value="Genomic_DNA"/>
</dbReference>
<dbReference type="Pfam" id="PF13350">
    <property type="entry name" value="Y_phosphatase3"/>
    <property type="match status" value="1"/>
</dbReference>
<organism evidence="2 3">
    <name type="scientific">Cutaneotrichosporon oleaginosum</name>
    <dbReference type="NCBI Taxonomy" id="879819"/>
    <lineage>
        <taxon>Eukaryota</taxon>
        <taxon>Fungi</taxon>
        <taxon>Dikarya</taxon>
        <taxon>Basidiomycota</taxon>
        <taxon>Agaricomycotina</taxon>
        <taxon>Tremellomycetes</taxon>
        <taxon>Trichosporonales</taxon>
        <taxon>Trichosporonaceae</taxon>
        <taxon>Cutaneotrichosporon</taxon>
    </lineage>
</organism>
<dbReference type="InterPro" id="IPR029021">
    <property type="entry name" value="Prot-tyrosine_phosphatase-like"/>
</dbReference>
<dbReference type="AlphaFoldDB" id="A0A0J0XII2"/>
<evidence type="ECO:0000313" key="3">
    <source>
        <dbReference type="Proteomes" id="UP000053611"/>
    </source>
</evidence>
<reference evidence="2 3" key="1">
    <citation type="submission" date="2015-03" db="EMBL/GenBank/DDBJ databases">
        <title>Genomics and transcriptomics of the oil-accumulating basidiomycete yeast T. oleaginosus allow insights into substrate utilization and the diverse evolutionary trajectories of mating systems in fungi.</title>
        <authorList>
            <consortium name="DOE Joint Genome Institute"/>
            <person name="Kourist R."/>
            <person name="Kracht O."/>
            <person name="Bracharz F."/>
            <person name="Lipzen A."/>
            <person name="Nolan M."/>
            <person name="Ohm R."/>
            <person name="Grigoriev I."/>
            <person name="Sun S."/>
            <person name="Heitman J."/>
            <person name="Bruck T."/>
            <person name="Nowrousian M."/>
        </authorList>
    </citation>
    <scope>NUCLEOTIDE SEQUENCE [LARGE SCALE GENOMIC DNA]</scope>
    <source>
        <strain evidence="2 3">IBC0246</strain>
    </source>
</reference>